<accession>A0A212QQQ7</accession>
<dbReference type="AlphaFoldDB" id="A0A212QQQ7"/>
<reference evidence="3" key="1">
    <citation type="submission" date="2017-06" db="EMBL/GenBank/DDBJ databases">
        <authorList>
            <person name="Varghese N."/>
            <person name="Submissions S."/>
        </authorList>
    </citation>
    <scope>NUCLEOTIDE SEQUENCE [LARGE SCALE GENOMIC DNA]</scope>
    <source>
        <strain evidence="3">JAD2</strain>
    </source>
</reference>
<dbReference type="InterPro" id="IPR037914">
    <property type="entry name" value="SpoVT-AbrB_sf"/>
</dbReference>
<evidence type="ECO:0000313" key="3">
    <source>
        <dbReference type="Proteomes" id="UP000197025"/>
    </source>
</evidence>
<dbReference type="Gene3D" id="2.10.260.10">
    <property type="match status" value="1"/>
</dbReference>
<evidence type="ECO:0000313" key="2">
    <source>
        <dbReference type="EMBL" id="SNB61821.1"/>
    </source>
</evidence>
<protein>
    <submittedName>
        <fullName evidence="2">Antidote-toxin recognition MazE, antitoxin</fullName>
    </submittedName>
</protein>
<organism evidence="2 3">
    <name type="scientific">Thermoflexus hugenholtzii JAD2</name>
    <dbReference type="NCBI Taxonomy" id="877466"/>
    <lineage>
        <taxon>Bacteria</taxon>
        <taxon>Bacillati</taxon>
        <taxon>Chloroflexota</taxon>
        <taxon>Thermoflexia</taxon>
        <taxon>Thermoflexales</taxon>
        <taxon>Thermoflexaceae</taxon>
        <taxon>Thermoflexus</taxon>
    </lineage>
</organism>
<sequence length="61" mass="6806">MVRKIFRLGNSLVVSLPKDILDMLGLDEGAEVSVEIEWEQRRIIITPAGLALPGVNEEFAR</sequence>
<gene>
    <name evidence="2" type="ORF">SAMN02746019_00004450</name>
</gene>
<dbReference type="SMART" id="SM00966">
    <property type="entry name" value="SpoVT_AbrB"/>
    <property type="match status" value="1"/>
</dbReference>
<dbReference type="InterPro" id="IPR007159">
    <property type="entry name" value="SpoVT-AbrB_dom"/>
</dbReference>
<dbReference type="Pfam" id="PF04014">
    <property type="entry name" value="MazE_antitoxin"/>
    <property type="match status" value="1"/>
</dbReference>
<evidence type="ECO:0000259" key="1">
    <source>
        <dbReference type="SMART" id="SM00966"/>
    </source>
</evidence>
<dbReference type="RefSeq" id="WP_088570630.1">
    <property type="nucleotide sequence ID" value="NZ_FYEK01000018.1"/>
</dbReference>
<feature type="domain" description="SpoVT-AbrB" evidence="1">
    <location>
        <begin position="6"/>
        <end position="53"/>
    </location>
</feature>
<dbReference type="GO" id="GO:0003677">
    <property type="term" value="F:DNA binding"/>
    <property type="evidence" value="ECO:0007669"/>
    <property type="project" value="InterPro"/>
</dbReference>
<name>A0A212QQQ7_9CHLR</name>
<dbReference type="Proteomes" id="UP000197025">
    <property type="component" value="Unassembled WGS sequence"/>
</dbReference>
<proteinExistence type="predicted"/>
<keyword evidence="3" id="KW-1185">Reference proteome</keyword>
<dbReference type="EMBL" id="FYEK01000018">
    <property type="protein sequence ID" value="SNB61821.1"/>
    <property type="molecule type" value="Genomic_DNA"/>
</dbReference>
<dbReference type="InParanoid" id="A0A212QQQ7"/>
<dbReference type="OrthoDB" id="166682at2"/>
<dbReference type="SUPFAM" id="SSF89447">
    <property type="entry name" value="AbrB/MazE/MraZ-like"/>
    <property type="match status" value="1"/>
</dbReference>